<dbReference type="GO" id="GO:0008094">
    <property type="term" value="F:ATP-dependent activity, acting on DNA"/>
    <property type="evidence" value="ECO:0007669"/>
    <property type="project" value="TreeGrafter"/>
</dbReference>
<evidence type="ECO:0000256" key="7">
    <source>
        <dbReference type="SAM" id="MobiDB-lite"/>
    </source>
</evidence>
<comment type="similarity">
    <text evidence="1">Belongs to the SNF2/RAD54 helicase family.</text>
</comment>
<evidence type="ECO:0000313" key="11">
    <source>
        <dbReference type="EMBL" id="PNS17355.1"/>
    </source>
</evidence>
<dbReference type="InterPro" id="IPR014001">
    <property type="entry name" value="Helicase_ATP-bd"/>
</dbReference>
<dbReference type="OrthoDB" id="423559at2759"/>
<evidence type="ECO:0000259" key="10">
    <source>
        <dbReference type="PROSITE" id="PS51194"/>
    </source>
</evidence>
<dbReference type="Pfam" id="PF13923">
    <property type="entry name" value="zf-C3HC4_2"/>
    <property type="match status" value="1"/>
</dbReference>
<feature type="domain" description="Helicase ATP-binding" evidence="9">
    <location>
        <begin position="446"/>
        <end position="635"/>
    </location>
</feature>
<dbReference type="GO" id="GO:0005737">
    <property type="term" value="C:cytoplasm"/>
    <property type="evidence" value="ECO:0007669"/>
    <property type="project" value="TreeGrafter"/>
</dbReference>
<dbReference type="InterPro" id="IPR027417">
    <property type="entry name" value="P-loop_NTPase"/>
</dbReference>
<dbReference type="InterPro" id="IPR038718">
    <property type="entry name" value="SNF2-like_sf"/>
</dbReference>
<evidence type="ECO:0000259" key="9">
    <source>
        <dbReference type="PROSITE" id="PS51192"/>
    </source>
</evidence>
<feature type="compositionally biased region" description="Basic residues" evidence="7">
    <location>
        <begin position="1038"/>
        <end position="1055"/>
    </location>
</feature>
<evidence type="ECO:0000313" key="12">
    <source>
        <dbReference type="Proteomes" id="UP000243797"/>
    </source>
</evidence>
<gene>
    <name evidence="11" type="ORF">CAC42_7038</name>
</gene>
<evidence type="ECO:0000256" key="5">
    <source>
        <dbReference type="ARBA" id="ARBA00022840"/>
    </source>
</evidence>
<dbReference type="InterPro" id="IPR001841">
    <property type="entry name" value="Znf_RING"/>
</dbReference>
<comment type="caution">
    <text evidence="11">The sequence shown here is derived from an EMBL/GenBank/DDBJ whole genome shotgun (WGS) entry which is preliminary data.</text>
</comment>
<dbReference type="Gene3D" id="3.40.50.300">
    <property type="entry name" value="P-loop containing nucleotide triphosphate hydrolases"/>
    <property type="match status" value="1"/>
</dbReference>
<evidence type="ECO:0000256" key="4">
    <source>
        <dbReference type="ARBA" id="ARBA00022806"/>
    </source>
</evidence>
<feature type="compositionally biased region" description="Acidic residues" evidence="7">
    <location>
        <begin position="888"/>
        <end position="912"/>
    </location>
</feature>
<evidence type="ECO:0000256" key="3">
    <source>
        <dbReference type="ARBA" id="ARBA00022801"/>
    </source>
</evidence>
<dbReference type="SUPFAM" id="SSF52540">
    <property type="entry name" value="P-loop containing nucleoside triphosphate hydrolases"/>
    <property type="match status" value="2"/>
</dbReference>
<dbReference type="PROSITE" id="PS51194">
    <property type="entry name" value="HELICASE_CTER"/>
    <property type="match status" value="1"/>
</dbReference>
<dbReference type="InterPro" id="IPR000330">
    <property type="entry name" value="SNF2_N"/>
</dbReference>
<dbReference type="PANTHER" id="PTHR45626:SF16">
    <property type="entry name" value="ATP-DEPENDENT HELICASE ULS1"/>
    <property type="match status" value="1"/>
</dbReference>
<keyword evidence="2" id="KW-0547">Nucleotide-binding</keyword>
<dbReference type="Proteomes" id="UP000243797">
    <property type="component" value="Unassembled WGS sequence"/>
</dbReference>
<sequence length="1279" mass="142668">MASSGLHPSAEEIEDEIIFQQTLLESLGDVPSDDETKLAVLKTIEELEKRLSDHAAGSDLDIAGSDTEAPTESDGSMPSSTGKRPATDVPNDRQQKRHRQGKPQLSAAKMAAQRALQRAREAEARAIARRETEAADAAYAQQLYAQAGESSTSASSSSPYTHVPAFPQHRALPSHSQSQRNTYQSSILQPPPHRVKAESGRASKVSGQDNRRSDVVDLTGDEPTASTSSSSQQLATSADPNFGPYARDVGYGHDTSWHRTPQTSMDRLREADRNGSLNAQQKAALDYVQRTRGQGVERYNQEQRNILDAERRAAQQQVQHVPGAYVYGTHAITAPGPFYPQQHAPSIYQSQVTPPSVYGTFQSVARSIAEATDLMFGSSSKPKPFDDDWANDTVHDPVELTEDLKNLMDNIRPDEELPVEEQDVEIEAMTVKLKPYQGAGLTWLQNQEEGTNKGGILADDMGLGKTVQAIALMSTRRSPALSNKTTLILCPVALLRQWQEEIATKLKRGNHRMSVFIHHQAHKKKTHEELRGFDVVLTTFGTVASEMKKRDKFLARKEIDREAVERSDEKCIFIGPENKWYRVIVDEAQNIKNRSTLSSRGACHLDAQFRLCMTGTPMMNSVDELYSLIKFLRIRPYNDWTKFNYEFSRPIKSNNDDFRDAAMKRLQALLKAILLRRHKKSTINGKPILILPERTVEQTITDFTPEERDFYAALETQQRIQFNKYVKAGTVGRSYAHILVMLLRLRQACCHPHLVKDFGVQMAADITPEKMAEIAESLDAAVIERIKASKGEFECPVCYDAVDNPAIFVPCGHDTCADCYVRIKESARDGEHTAEVGQNKAKCPNCRGAIDPKQVIDYETFKKVQLPQPLEEDDFPVVGPSGRTGSETESDPEATDSEDESGDSDDDEDEMDGFVVGDDVVDDEGYRGPRKPKKPTKLIRKGNQRASPDSSGTESEDEGLNSGNTPKAKRMAPIFGSKRPGAIPFDSDDEDAGSATHAESDDVPKQDRCRSKGKKKELSDPLADAVDSEAQVPGGSEKKRRERRKAKKPKGKGKGKAPAPPLKKRAHQKTIAELKKLATRSRAAKREYLERIRKDFIDSAKVSKAIELLRHIIDTSDEKIIVFSQWTSLLDLLEVPIDEAGWSYTRYDGSMPAKSRADAVDEFKDATRRPQMRLMLVSLKAGNAGLNLNCASQVIILDPFWNPYIEEQAIDRAHRLGQEREVKVHRLLVQDTVEDRILKLQEDKRSMINEALDEGAAQRLSRLSQQELGYLFGVRARPH</sequence>
<dbReference type="GO" id="GO:0004386">
    <property type="term" value="F:helicase activity"/>
    <property type="evidence" value="ECO:0007669"/>
    <property type="project" value="UniProtKB-KW"/>
</dbReference>
<dbReference type="GO" id="GO:0005634">
    <property type="term" value="C:nucleus"/>
    <property type="evidence" value="ECO:0007669"/>
    <property type="project" value="TreeGrafter"/>
</dbReference>
<dbReference type="InterPro" id="IPR049730">
    <property type="entry name" value="SNF2/RAD54-like_C"/>
</dbReference>
<dbReference type="Gene3D" id="3.40.50.10810">
    <property type="entry name" value="Tandem AAA-ATPase domain"/>
    <property type="match status" value="1"/>
</dbReference>
<dbReference type="CDD" id="cd18008">
    <property type="entry name" value="DEXDc_SHPRH-like"/>
    <property type="match status" value="1"/>
</dbReference>
<dbReference type="GO" id="GO:0016787">
    <property type="term" value="F:hydrolase activity"/>
    <property type="evidence" value="ECO:0007669"/>
    <property type="project" value="UniProtKB-KW"/>
</dbReference>
<keyword evidence="12" id="KW-1185">Reference proteome</keyword>
<feature type="region of interest" description="Disordered" evidence="7">
    <location>
        <begin position="49"/>
        <end position="128"/>
    </location>
</feature>
<proteinExistence type="inferred from homology"/>
<feature type="domain" description="RING-type" evidence="8">
    <location>
        <begin position="795"/>
        <end position="847"/>
    </location>
</feature>
<feature type="compositionally biased region" description="Basic and acidic residues" evidence="7">
    <location>
        <begin position="998"/>
        <end position="1010"/>
    </location>
</feature>
<feature type="domain" description="Helicase C-terminal" evidence="10">
    <location>
        <begin position="1107"/>
        <end position="1264"/>
    </location>
</feature>
<evidence type="ECO:0000256" key="6">
    <source>
        <dbReference type="PROSITE-ProRule" id="PRU00175"/>
    </source>
</evidence>
<keyword evidence="4" id="KW-0347">Helicase</keyword>
<dbReference type="Gene3D" id="3.30.40.10">
    <property type="entry name" value="Zinc/RING finger domain, C3HC4 (zinc finger)"/>
    <property type="match status" value="1"/>
</dbReference>
<feature type="compositionally biased region" description="Polar residues" evidence="7">
    <location>
        <begin position="68"/>
        <end position="82"/>
    </location>
</feature>
<evidence type="ECO:0000256" key="1">
    <source>
        <dbReference type="ARBA" id="ARBA00007025"/>
    </source>
</evidence>
<dbReference type="InParanoid" id="A0A2K1QQN2"/>
<dbReference type="SMART" id="SM00487">
    <property type="entry name" value="DEXDc"/>
    <property type="match status" value="1"/>
</dbReference>
<dbReference type="GO" id="GO:0008270">
    <property type="term" value="F:zinc ion binding"/>
    <property type="evidence" value="ECO:0007669"/>
    <property type="project" value="UniProtKB-KW"/>
</dbReference>
<dbReference type="AlphaFoldDB" id="A0A2K1QQN2"/>
<dbReference type="InterPro" id="IPR013083">
    <property type="entry name" value="Znf_RING/FYVE/PHD"/>
</dbReference>
<dbReference type="GO" id="GO:0000724">
    <property type="term" value="P:double-strand break repair via homologous recombination"/>
    <property type="evidence" value="ECO:0007669"/>
    <property type="project" value="TreeGrafter"/>
</dbReference>
<dbReference type="PROSITE" id="PS51192">
    <property type="entry name" value="HELICASE_ATP_BIND_1"/>
    <property type="match status" value="1"/>
</dbReference>
<feature type="compositionally biased region" description="Low complexity" evidence="7">
    <location>
        <begin position="224"/>
        <end position="238"/>
    </location>
</feature>
<keyword evidence="3" id="KW-0378">Hydrolase</keyword>
<keyword evidence="6" id="KW-0863">Zinc-finger</keyword>
<evidence type="ECO:0000256" key="2">
    <source>
        <dbReference type="ARBA" id="ARBA00022741"/>
    </source>
</evidence>
<organism evidence="11 12">
    <name type="scientific">Sphaceloma murrayae</name>
    <dbReference type="NCBI Taxonomy" id="2082308"/>
    <lineage>
        <taxon>Eukaryota</taxon>
        <taxon>Fungi</taxon>
        <taxon>Dikarya</taxon>
        <taxon>Ascomycota</taxon>
        <taxon>Pezizomycotina</taxon>
        <taxon>Dothideomycetes</taxon>
        <taxon>Dothideomycetidae</taxon>
        <taxon>Myriangiales</taxon>
        <taxon>Elsinoaceae</taxon>
        <taxon>Sphaceloma</taxon>
    </lineage>
</organism>
<dbReference type="STRING" id="2082308.A0A2K1QQN2"/>
<feature type="compositionally biased region" description="Low complexity" evidence="7">
    <location>
        <begin position="107"/>
        <end position="116"/>
    </location>
</feature>
<dbReference type="CDD" id="cd18793">
    <property type="entry name" value="SF2_C_SNF"/>
    <property type="match status" value="1"/>
</dbReference>
<feature type="compositionally biased region" description="Basic and acidic residues" evidence="7">
    <location>
        <begin position="118"/>
        <end position="128"/>
    </location>
</feature>
<protein>
    <submittedName>
        <fullName evidence="11">Uncharacterized protein</fullName>
    </submittedName>
</protein>
<dbReference type="GO" id="GO:0005524">
    <property type="term" value="F:ATP binding"/>
    <property type="evidence" value="ECO:0007669"/>
    <property type="project" value="UniProtKB-KW"/>
</dbReference>
<feature type="compositionally biased region" description="Polar residues" evidence="7">
    <location>
        <begin position="174"/>
        <end position="188"/>
    </location>
</feature>
<dbReference type="SMART" id="SM00490">
    <property type="entry name" value="HELICc"/>
    <property type="match status" value="1"/>
</dbReference>
<name>A0A2K1QQN2_9PEZI</name>
<dbReference type="EMBL" id="NKHZ01000051">
    <property type="protein sequence ID" value="PNS17355.1"/>
    <property type="molecule type" value="Genomic_DNA"/>
</dbReference>
<dbReference type="Pfam" id="PF00271">
    <property type="entry name" value="Helicase_C"/>
    <property type="match status" value="1"/>
</dbReference>
<dbReference type="InterPro" id="IPR050628">
    <property type="entry name" value="SNF2_RAD54_helicase_TF"/>
</dbReference>
<dbReference type="SMART" id="SM00184">
    <property type="entry name" value="RING"/>
    <property type="match status" value="1"/>
</dbReference>
<keyword evidence="6" id="KW-0862">Zinc</keyword>
<keyword evidence="5" id="KW-0067">ATP-binding</keyword>
<reference evidence="11 12" key="1">
    <citation type="submission" date="2017-06" db="EMBL/GenBank/DDBJ databases">
        <title>Draft genome sequence of a variant of Elsinoe murrayae.</title>
        <authorList>
            <person name="Cheng Q."/>
        </authorList>
    </citation>
    <scope>NUCLEOTIDE SEQUENCE [LARGE SCALE GENOMIC DNA]</scope>
    <source>
        <strain evidence="11 12">CQ-2017a</strain>
    </source>
</reference>
<dbReference type="Pfam" id="PF00176">
    <property type="entry name" value="SNF2-rel_dom"/>
    <property type="match status" value="1"/>
</dbReference>
<feature type="compositionally biased region" description="Basic residues" evidence="7">
    <location>
        <begin position="928"/>
        <end position="943"/>
    </location>
</feature>
<evidence type="ECO:0000259" key="8">
    <source>
        <dbReference type="PROSITE" id="PS50089"/>
    </source>
</evidence>
<feature type="compositionally biased region" description="Polar residues" evidence="7">
    <location>
        <begin position="944"/>
        <end position="953"/>
    </location>
</feature>
<dbReference type="SUPFAM" id="SSF57850">
    <property type="entry name" value="RING/U-box"/>
    <property type="match status" value="1"/>
</dbReference>
<feature type="region of interest" description="Disordered" evidence="7">
    <location>
        <begin position="150"/>
        <end position="249"/>
    </location>
</feature>
<accession>A0A2K1QQN2</accession>
<keyword evidence="6" id="KW-0479">Metal-binding</keyword>
<dbReference type="InterPro" id="IPR001650">
    <property type="entry name" value="Helicase_C-like"/>
</dbReference>
<dbReference type="PANTHER" id="PTHR45626">
    <property type="entry name" value="TRANSCRIPTION TERMINATION FACTOR 2-RELATED"/>
    <property type="match status" value="1"/>
</dbReference>
<dbReference type="PROSITE" id="PS50089">
    <property type="entry name" value="ZF_RING_2"/>
    <property type="match status" value="1"/>
</dbReference>
<feature type="region of interest" description="Disordered" evidence="7">
    <location>
        <begin position="865"/>
        <end position="1068"/>
    </location>
</feature>